<dbReference type="GO" id="GO:0019700">
    <property type="term" value="P:organic phosphonate catabolic process"/>
    <property type="evidence" value="ECO:0007669"/>
    <property type="project" value="InterPro"/>
</dbReference>
<dbReference type="EMBL" id="CADIJZ010000023">
    <property type="protein sequence ID" value="CAB3725071.1"/>
    <property type="molecule type" value="Genomic_DNA"/>
</dbReference>
<dbReference type="GO" id="GO:0000287">
    <property type="term" value="F:magnesium ion binding"/>
    <property type="evidence" value="ECO:0007669"/>
    <property type="project" value="UniProtKB-UniRule"/>
</dbReference>
<organism evidence="10 11">
    <name type="scientific">Paraburkholderia rhynchosiae</name>
    <dbReference type="NCBI Taxonomy" id="487049"/>
    <lineage>
        <taxon>Bacteria</taxon>
        <taxon>Pseudomonadati</taxon>
        <taxon>Pseudomonadota</taxon>
        <taxon>Betaproteobacteria</taxon>
        <taxon>Burkholderiales</taxon>
        <taxon>Burkholderiaceae</taxon>
        <taxon>Paraburkholderia</taxon>
    </lineage>
</organism>
<dbReference type="EC" id="3.11.1.1" evidence="8 9"/>
<evidence type="ECO:0000313" key="11">
    <source>
        <dbReference type="Proteomes" id="UP000494205"/>
    </source>
</evidence>
<evidence type="ECO:0000256" key="7">
    <source>
        <dbReference type="ARBA" id="ARBA00056573"/>
    </source>
</evidence>
<dbReference type="AlphaFoldDB" id="A0A6J5C2B4"/>
<name>A0A6J5C2B4_9BURK</name>
<evidence type="ECO:0000256" key="4">
    <source>
        <dbReference type="ARBA" id="ARBA00022842"/>
    </source>
</evidence>
<dbReference type="GO" id="GO:0008967">
    <property type="term" value="F:phosphoglycolate phosphatase activity"/>
    <property type="evidence" value="ECO:0007669"/>
    <property type="project" value="TreeGrafter"/>
</dbReference>
<keyword evidence="5 9" id="KW-0704">Schiff base</keyword>
<evidence type="ECO:0000256" key="8">
    <source>
        <dbReference type="ARBA" id="ARBA00066472"/>
    </source>
</evidence>
<dbReference type="FunFam" id="1.10.150.240:FF:000006">
    <property type="entry name" value="Phosphonoacetaldehyde hydrolase"/>
    <property type="match status" value="1"/>
</dbReference>
<dbReference type="SFLD" id="SFLDS00003">
    <property type="entry name" value="Haloacid_Dehalogenase"/>
    <property type="match status" value="1"/>
</dbReference>
<comment type="subunit">
    <text evidence="1 9">Homodimer.</text>
</comment>
<dbReference type="Gene3D" id="1.10.150.240">
    <property type="entry name" value="Putative phosphatase, domain 2"/>
    <property type="match status" value="1"/>
</dbReference>
<feature type="binding site" evidence="9">
    <location>
        <position position="193"/>
    </location>
    <ligand>
        <name>Mg(2+)</name>
        <dbReference type="ChEBI" id="CHEBI:18420"/>
    </ligand>
</feature>
<dbReference type="GO" id="GO:0005829">
    <property type="term" value="C:cytosol"/>
    <property type="evidence" value="ECO:0007669"/>
    <property type="project" value="TreeGrafter"/>
</dbReference>
<dbReference type="Gene3D" id="3.40.50.1000">
    <property type="entry name" value="HAD superfamily/HAD-like"/>
    <property type="match status" value="1"/>
</dbReference>
<feature type="active site" description="Schiff-base intermediate with substrate" evidence="9">
    <location>
        <position position="60"/>
    </location>
</feature>
<comment type="catalytic activity">
    <reaction evidence="6 9">
        <text>phosphonoacetaldehyde + H2O = acetaldehyde + phosphate + H(+)</text>
        <dbReference type="Rhea" id="RHEA:18905"/>
        <dbReference type="ChEBI" id="CHEBI:15343"/>
        <dbReference type="ChEBI" id="CHEBI:15377"/>
        <dbReference type="ChEBI" id="CHEBI:15378"/>
        <dbReference type="ChEBI" id="CHEBI:43474"/>
        <dbReference type="ChEBI" id="CHEBI:58383"/>
        <dbReference type="EC" id="3.11.1.1"/>
    </reaction>
</comment>
<gene>
    <name evidence="9 10" type="primary">phnX</name>
    <name evidence="10" type="ORF">LMG27174_05290</name>
</gene>
<dbReference type="NCBIfam" id="TIGR01422">
    <property type="entry name" value="phosphonatase"/>
    <property type="match status" value="1"/>
</dbReference>
<dbReference type="InterPro" id="IPR006323">
    <property type="entry name" value="Phosphonoacetald_hydro"/>
</dbReference>
<protein>
    <recommendedName>
        <fullName evidence="8 9">Phosphonoacetaldehyde hydrolase</fullName>
        <shortName evidence="9">Phosphonatase</shortName>
        <ecNumber evidence="8 9">3.11.1.1</ecNumber>
    </recommendedName>
    <alternativeName>
        <fullName evidence="9">Phosphonoacetaldehyde phosphonohydrolase</fullName>
    </alternativeName>
</protein>
<dbReference type="Proteomes" id="UP000494205">
    <property type="component" value="Unassembled WGS sequence"/>
</dbReference>
<dbReference type="PANTHER" id="PTHR43434">
    <property type="entry name" value="PHOSPHOGLYCOLATE PHOSPHATASE"/>
    <property type="match status" value="1"/>
</dbReference>
<dbReference type="GO" id="GO:0006281">
    <property type="term" value="P:DNA repair"/>
    <property type="evidence" value="ECO:0007669"/>
    <property type="project" value="TreeGrafter"/>
</dbReference>
<keyword evidence="2 9" id="KW-0479">Metal-binding</keyword>
<dbReference type="CDD" id="cd02586">
    <property type="entry name" value="HAD_PHN"/>
    <property type="match status" value="1"/>
</dbReference>
<dbReference type="HAMAP" id="MF_01375">
    <property type="entry name" value="PhnX"/>
    <property type="match status" value="1"/>
</dbReference>
<dbReference type="GO" id="GO:0050194">
    <property type="term" value="F:phosphonoacetaldehyde hydrolase activity"/>
    <property type="evidence" value="ECO:0007669"/>
    <property type="project" value="UniProtKB-UniRule"/>
</dbReference>
<evidence type="ECO:0000256" key="9">
    <source>
        <dbReference type="HAMAP-Rule" id="MF_01375"/>
    </source>
</evidence>
<evidence type="ECO:0000313" key="10">
    <source>
        <dbReference type="EMBL" id="CAB3725071.1"/>
    </source>
</evidence>
<evidence type="ECO:0000256" key="6">
    <source>
        <dbReference type="ARBA" id="ARBA00052005"/>
    </source>
</evidence>
<dbReference type="PANTHER" id="PTHR43434:SF19">
    <property type="entry name" value="PHOSPHONOACETALDEHYDE HYDROLASE"/>
    <property type="match status" value="1"/>
</dbReference>
<dbReference type="InterPro" id="IPR050155">
    <property type="entry name" value="HAD-like_hydrolase_sf"/>
</dbReference>
<dbReference type="InterPro" id="IPR023198">
    <property type="entry name" value="PGP-like_dom2"/>
</dbReference>
<evidence type="ECO:0000256" key="2">
    <source>
        <dbReference type="ARBA" id="ARBA00022723"/>
    </source>
</evidence>
<comment type="cofactor">
    <cofactor evidence="9">
        <name>Mg(2+)</name>
        <dbReference type="ChEBI" id="CHEBI:18420"/>
    </cofactor>
    <text evidence="9">Binds 1 Mg(2+) ion per subunit.</text>
</comment>
<feature type="binding site" evidence="9">
    <location>
        <position position="19"/>
    </location>
    <ligand>
        <name>Mg(2+)</name>
        <dbReference type="ChEBI" id="CHEBI:18420"/>
    </ligand>
</feature>
<feature type="binding site" evidence="9">
    <location>
        <position position="21"/>
    </location>
    <ligand>
        <name>Mg(2+)</name>
        <dbReference type="ChEBI" id="CHEBI:18420"/>
    </ligand>
</feature>
<keyword evidence="4 9" id="KW-0460">Magnesium</keyword>
<evidence type="ECO:0000256" key="5">
    <source>
        <dbReference type="ARBA" id="ARBA00023270"/>
    </source>
</evidence>
<reference evidence="10 11" key="1">
    <citation type="submission" date="2020-04" db="EMBL/GenBank/DDBJ databases">
        <authorList>
            <person name="De Canck E."/>
        </authorList>
    </citation>
    <scope>NUCLEOTIDE SEQUENCE [LARGE SCALE GENOMIC DNA]</scope>
    <source>
        <strain evidence="10 11">LMG 27174</strain>
    </source>
</reference>
<sequence length="276" mass="29597">MKHVKQVKRIKHVKAVIFDWAGTVVDYGSLAPMGAFVETFEQFGVSITIDEARGPMGMAKRPHIAALMALPRVSSAWADKYGRVPGEADIDAVYDVFVPKNIAVAASYSSVIPGVAEVASALRRDDIRIGTTTGYTREIMAEIVPGAASQGFSPDSIVCTGDTLEGRPSPYMIYKTLPELGVWRAKDAIKVDDTEVGIEEGINGGTWAVGVAVSGNAFGMAEDDVKALAPDDFAQRRQAAINRLRAAGAHYVIDSVADLMPVVYDIDARLARGERP</sequence>
<comment type="function">
    <text evidence="7 9">Involved in phosphonate degradation.</text>
</comment>
<dbReference type="SUPFAM" id="SSF56784">
    <property type="entry name" value="HAD-like"/>
    <property type="match status" value="1"/>
</dbReference>
<feature type="active site" description="Nucleophile" evidence="9">
    <location>
        <position position="19"/>
    </location>
</feature>
<accession>A0A6J5C2B4</accession>
<comment type="similarity">
    <text evidence="9">Belongs to the HAD-like hydrolase superfamily. PhnX family.</text>
</comment>
<proteinExistence type="inferred from homology"/>
<dbReference type="Pfam" id="PF00702">
    <property type="entry name" value="Hydrolase"/>
    <property type="match status" value="1"/>
</dbReference>
<dbReference type="InterPro" id="IPR023214">
    <property type="entry name" value="HAD_sf"/>
</dbReference>
<evidence type="ECO:0000256" key="3">
    <source>
        <dbReference type="ARBA" id="ARBA00022801"/>
    </source>
</evidence>
<dbReference type="InterPro" id="IPR036412">
    <property type="entry name" value="HAD-like_sf"/>
</dbReference>
<dbReference type="SFLD" id="SFLDG01129">
    <property type="entry name" value="C1.5:_HAD__Beta-PGM__Phosphata"/>
    <property type="match status" value="1"/>
</dbReference>
<keyword evidence="3 9" id="KW-0378">Hydrolase</keyword>
<evidence type="ECO:0000256" key="1">
    <source>
        <dbReference type="ARBA" id="ARBA00011738"/>
    </source>
</evidence>